<keyword evidence="3" id="KW-1185">Reference proteome</keyword>
<dbReference type="AlphaFoldDB" id="A0A915B482"/>
<evidence type="ECO:0000313" key="4">
    <source>
        <dbReference type="WBParaSite" id="PgR026_g066_t01"/>
    </source>
</evidence>
<evidence type="ECO:0000256" key="1">
    <source>
        <dbReference type="ARBA" id="ARBA00022980"/>
    </source>
</evidence>
<dbReference type="Gene3D" id="3.30.420.80">
    <property type="entry name" value="Ribosomal protein S11"/>
    <property type="match status" value="1"/>
</dbReference>
<accession>A0A915B482</accession>
<dbReference type="GO" id="GO:1990904">
    <property type="term" value="C:ribonucleoprotein complex"/>
    <property type="evidence" value="ECO:0007669"/>
    <property type="project" value="UniProtKB-KW"/>
</dbReference>
<reference evidence="4" key="1">
    <citation type="submission" date="2022-11" db="UniProtKB">
        <authorList>
            <consortium name="WormBaseParasite"/>
        </authorList>
    </citation>
    <scope>IDENTIFICATION</scope>
</reference>
<keyword evidence="1" id="KW-0689">Ribosomal protein</keyword>
<sequence length="136" mass="15366">ALRRIVGQLSAMCFNEVTSTMTRGWHLRYIRTSTILCDSIRDAQRAGVKITRFEQTALEGTAGAIDTLISVDTSNLDQRLPTPETMKQLFNGVRFDELPIVYIKASKNNTLVTVTDHKYKILTYTSCRLEGFKKCS</sequence>
<dbReference type="GO" id="GO:0005840">
    <property type="term" value="C:ribosome"/>
    <property type="evidence" value="ECO:0007669"/>
    <property type="project" value="UniProtKB-KW"/>
</dbReference>
<name>A0A915B482_PARUN</name>
<evidence type="ECO:0000313" key="3">
    <source>
        <dbReference type="Proteomes" id="UP000887569"/>
    </source>
</evidence>
<proteinExistence type="predicted"/>
<organism evidence="3 4">
    <name type="scientific">Parascaris univalens</name>
    <name type="common">Nematode worm</name>
    <dbReference type="NCBI Taxonomy" id="6257"/>
    <lineage>
        <taxon>Eukaryota</taxon>
        <taxon>Metazoa</taxon>
        <taxon>Ecdysozoa</taxon>
        <taxon>Nematoda</taxon>
        <taxon>Chromadorea</taxon>
        <taxon>Rhabditida</taxon>
        <taxon>Spirurina</taxon>
        <taxon>Ascaridomorpha</taxon>
        <taxon>Ascaridoidea</taxon>
        <taxon>Ascarididae</taxon>
        <taxon>Parascaris</taxon>
    </lineage>
</organism>
<protein>
    <submittedName>
        <fullName evidence="4">Uncharacterized protein</fullName>
    </submittedName>
</protein>
<dbReference type="SUPFAM" id="SSF53137">
    <property type="entry name" value="Translational machinery components"/>
    <property type="match status" value="1"/>
</dbReference>
<dbReference type="InterPro" id="IPR036967">
    <property type="entry name" value="Ribosomal_uS11_sf"/>
</dbReference>
<keyword evidence="2" id="KW-0687">Ribonucleoprotein</keyword>
<dbReference type="WBParaSite" id="PgR026_g066_t01">
    <property type="protein sequence ID" value="PgR026_g066_t01"/>
    <property type="gene ID" value="PgR026_g066"/>
</dbReference>
<dbReference type="GO" id="GO:0003735">
    <property type="term" value="F:structural constituent of ribosome"/>
    <property type="evidence" value="ECO:0007669"/>
    <property type="project" value="InterPro"/>
</dbReference>
<dbReference type="GO" id="GO:0006412">
    <property type="term" value="P:translation"/>
    <property type="evidence" value="ECO:0007669"/>
    <property type="project" value="InterPro"/>
</dbReference>
<dbReference type="Proteomes" id="UP000887569">
    <property type="component" value="Unplaced"/>
</dbReference>
<evidence type="ECO:0000256" key="2">
    <source>
        <dbReference type="ARBA" id="ARBA00023274"/>
    </source>
</evidence>